<keyword evidence="1" id="KW-0472">Membrane</keyword>
<feature type="chain" id="PRO_5004040305" evidence="2">
    <location>
        <begin position="32"/>
        <end position="113"/>
    </location>
</feature>
<keyword evidence="1" id="KW-0812">Transmembrane</keyword>
<sequence length="113" mass="11517">MDRLLRDHTGTPRSIVAFVILAAVSSIAAMAADLTAQLPGGLLPAAVVVVAVGTLAAGFGLARIAAVRAILTALVAGVTPRPRPLSRPRIPSHPSRQVDAVFLSGPRAPGVWA</sequence>
<keyword evidence="1" id="KW-1133">Transmembrane helix</keyword>
<keyword evidence="2" id="KW-0732">Signal</keyword>
<feature type="transmembrane region" description="Helical" evidence="1">
    <location>
        <begin position="41"/>
        <end position="62"/>
    </location>
</feature>
<comment type="caution">
    <text evidence="3">The sequence shown here is derived from an EMBL/GenBank/DDBJ whole genome shotgun (WGS) entry which is preliminary data.</text>
</comment>
<evidence type="ECO:0000313" key="3">
    <source>
        <dbReference type="EMBL" id="GAC79311.1"/>
    </source>
</evidence>
<organism evidence="3 4">
    <name type="scientific">Gordonia malaquae NBRC 108250</name>
    <dbReference type="NCBI Taxonomy" id="1223542"/>
    <lineage>
        <taxon>Bacteria</taxon>
        <taxon>Bacillati</taxon>
        <taxon>Actinomycetota</taxon>
        <taxon>Actinomycetes</taxon>
        <taxon>Mycobacteriales</taxon>
        <taxon>Gordoniaceae</taxon>
        <taxon>Gordonia</taxon>
    </lineage>
</organism>
<protein>
    <submittedName>
        <fullName evidence="3">Uncharacterized protein</fullName>
    </submittedName>
</protein>
<dbReference type="EMBL" id="BAOP01000008">
    <property type="protein sequence ID" value="GAC79311.1"/>
    <property type="molecule type" value="Genomic_DNA"/>
</dbReference>
<proteinExistence type="predicted"/>
<keyword evidence="4" id="KW-1185">Reference proteome</keyword>
<evidence type="ECO:0000256" key="2">
    <source>
        <dbReference type="SAM" id="SignalP"/>
    </source>
</evidence>
<evidence type="ECO:0000313" key="4">
    <source>
        <dbReference type="Proteomes" id="UP000035009"/>
    </source>
</evidence>
<dbReference type="AlphaFoldDB" id="M3TD32"/>
<accession>M3TD32</accession>
<reference evidence="3 4" key="1">
    <citation type="submission" date="2013-02" db="EMBL/GenBank/DDBJ databases">
        <title>Whole genome shotgun sequence of Gordonia malaquae NBRC 108250.</title>
        <authorList>
            <person name="Yoshida I."/>
            <person name="Hosoyama A."/>
            <person name="Tsuchikane K."/>
            <person name="Ando Y."/>
            <person name="Baba S."/>
            <person name="Ohji S."/>
            <person name="Hamada M."/>
            <person name="Tamura T."/>
            <person name="Yamazoe A."/>
            <person name="Yamazaki S."/>
            <person name="Fujita N."/>
        </authorList>
    </citation>
    <scope>NUCLEOTIDE SEQUENCE [LARGE SCALE GENOMIC DNA]</scope>
    <source>
        <strain evidence="3 4">NBRC 108250</strain>
    </source>
</reference>
<name>M3TD32_GORML</name>
<evidence type="ECO:0000256" key="1">
    <source>
        <dbReference type="SAM" id="Phobius"/>
    </source>
</evidence>
<feature type="signal peptide" evidence="2">
    <location>
        <begin position="1"/>
        <end position="31"/>
    </location>
</feature>
<dbReference type="STRING" id="410332.SAMN04488550_4328"/>
<dbReference type="Proteomes" id="UP000035009">
    <property type="component" value="Unassembled WGS sequence"/>
</dbReference>
<gene>
    <name evidence="3" type="ORF">GM1_008_00730</name>
</gene>